<dbReference type="InterPro" id="IPR023346">
    <property type="entry name" value="Lysozyme-like_dom_sf"/>
</dbReference>
<dbReference type="PROSITE" id="PS00922">
    <property type="entry name" value="TRANSGLYCOSYLASE"/>
    <property type="match status" value="1"/>
</dbReference>
<gene>
    <name evidence="6" type="ORF">DBW69_05995</name>
</gene>
<evidence type="ECO:0000256" key="4">
    <source>
        <dbReference type="SAM" id="MobiDB-lite"/>
    </source>
</evidence>
<accession>A0A368DWQ8</accession>
<dbReference type="CDD" id="cd13401">
    <property type="entry name" value="Slt70-like"/>
    <property type="match status" value="1"/>
</dbReference>
<dbReference type="Gene3D" id="1.10.530.10">
    <property type="match status" value="1"/>
</dbReference>
<keyword evidence="3" id="KW-0732">Signal</keyword>
<evidence type="ECO:0000256" key="1">
    <source>
        <dbReference type="ARBA" id="ARBA00007734"/>
    </source>
</evidence>
<dbReference type="InterPro" id="IPR000189">
    <property type="entry name" value="Transglyc_AS"/>
</dbReference>
<dbReference type="EMBL" id="QOQF01000029">
    <property type="protein sequence ID" value="RCL75756.1"/>
    <property type="molecule type" value="Genomic_DNA"/>
</dbReference>
<name>A0A368DWQ8_9PROT</name>
<dbReference type="Pfam" id="PF01464">
    <property type="entry name" value="SLT"/>
    <property type="match status" value="1"/>
</dbReference>
<dbReference type="Gene3D" id="1.25.20.10">
    <property type="entry name" value="Bacterial muramidases"/>
    <property type="match status" value="1"/>
</dbReference>
<organism evidence="6 7">
    <name type="scientific">PS1 clade bacterium</name>
    <dbReference type="NCBI Taxonomy" id="2175152"/>
    <lineage>
        <taxon>Bacteria</taxon>
        <taxon>Pseudomonadati</taxon>
        <taxon>Pseudomonadota</taxon>
        <taxon>Alphaproteobacteria</taxon>
        <taxon>PS1 clade</taxon>
    </lineage>
</organism>
<feature type="region of interest" description="Disordered" evidence="4">
    <location>
        <begin position="577"/>
        <end position="597"/>
    </location>
</feature>
<proteinExistence type="inferred from homology"/>
<feature type="domain" description="Transglycosylase SLT" evidence="5">
    <location>
        <begin position="411"/>
        <end position="520"/>
    </location>
</feature>
<dbReference type="GO" id="GO:0042597">
    <property type="term" value="C:periplasmic space"/>
    <property type="evidence" value="ECO:0007669"/>
    <property type="project" value="InterPro"/>
</dbReference>
<dbReference type="AlphaFoldDB" id="A0A368DWQ8"/>
<evidence type="ECO:0000313" key="6">
    <source>
        <dbReference type="EMBL" id="RCL75756.1"/>
    </source>
</evidence>
<evidence type="ECO:0000256" key="2">
    <source>
        <dbReference type="ARBA" id="ARBA00009387"/>
    </source>
</evidence>
<dbReference type="GO" id="GO:0000270">
    <property type="term" value="P:peptidoglycan metabolic process"/>
    <property type="evidence" value="ECO:0007669"/>
    <property type="project" value="InterPro"/>
</dbReference>
<dbReference type="SUPFAM" id="SSF53955">
    <property type="entry name" value="Lysozyme-like"/>
    <property type="match status" value="1"/>
</dbReference>
<protein>
    <submittedName>
        <fullName evidence="6">Lytic transglycosylase domain-containing protein</fullName>
    </submittedName>
</protein>
<evidence type="ECO:0000259" key="5">
    <source>
        <dbReference type="Pfam" id="PF01464"/>
    </source>
</evidence>
<dbReference type="SUPFAM" id="SSF48435">
    <property type="entry name" value="Bacterial muramidases"/>
    <property type="match status" value="1"/>
</dbReference>
<evidence type="ECO:0000313" key="7">
    <source>
        <dbReference type="Proteomes" id="UP000252132"/>
    </source>
</evidence>
<dbReference type="InterPro" id="IPR008258">
    <property type="entry name" value="Transglycosylase_SLT_dom_1"/>
</dbReference>
<dbReference type="GO" id="GO:0016020">
    <property type="term" value="C:membrane"/>
    <property type="evidence" value="ECO:0007669"/>
    <property type="project" value="InterPro"/>
</dbReference>
<dbReference type="GO" id="GO:0004553">
    <property type="term" value="F:hydrolase activity, hydrolyzing O-glycosyl compounds"/>
    <property type="evidence" value="ECO:0007669"/>
    <property type="project" value="InterPro"/>
</dbReference>
<dbReference type="PANTHER" id="PTHR37423:SF2">
    <property type="entry name" value="MEMBRANE-BOUND LYTIC MUREIN TRANSGLYCOSYLASE C"/>
    <property type="match status" value="1"/>
</dbReference>
<dbReference type="GO" id="GO:0008933">
    <property type="term" value="F:peptidoglycan lytic transglycosylase activity"/>
    <property type="evidence" value="ECO:0007669"/>
    <property type="project" value="InterPro"/>
</dbReference>
<reference evidence="6 7" key="1">
    <citation type="journal article" date="2018" name="Microbiome">
        <title>Fine metagenomic profile of the Mediterranean stratified and mixed water columns revealed by assembly and recruitment.</title>
        <authorList>
            <person name="Haro-Moreno J.M."/>
            <person name="Lopez-Perez M."/>
            <person name="De La Torre J.R."/>
            <person name="Picazo A."/>
            <person name="Camacho A."/>
            <person name="Rodriguez-Valera F."/>
        </authorList>
    </citation>
    <scope>NUCLEOTIDE SEQUENCE [LARGE SCALE GENOMIC DNA]</scope>
    <source>
        <strain evidence="6">MED-G55</strain>
    </source>
</reference>
<dbReference type="PANTHER" id="PTHR37423">
    <property type="entry name" value="SOLUBLE LYTIC MUREIN TRANSGLYCOSYLASE-RELATED"/>
    <property type="match status" value="1"/>
</dbReference>
<comment type="similarity">
    <text evidence="2">Belongs to the virb1 family.</text>
</comment>
<comment type="caution">
    <text evidence="6">The sequence shown here is derived from an EMBL/GenBank/DDBJ whole genome shotgun (WGS) entry which is preliminary data.</text>
</comment>
<evidence type="ECO:0000256" key="3">
    <source>
        <dbReference type="ARBA" id="ARBA00022729"/>
    </source>
</evidence>
<dbReference type="InterPro" id="IPR008939">
    <property type="entry name" value="Lytic_TGlycosylase_superhlx_U"/>
</dbReference>
<sequence length="597" mass="68721">MRLFSSLFFISLLLLGGGTLAEARTLGPPEPRPAYQPPPKQPDHELYERIFELQESAKWASADRLIRELDDTSLLGHVYRLRYMHPTAYRSKWPELRDWLKKYADHPGAWQVYHLAKKRRPKGARMPKPPPARIYNQTYASSLPTFRTFYKRSTRRIRREVNRLTYRERPTQALRYISKRAVDRQLSAAETDLLRSKIARSYFIEGKPSKALEIAQLATRSRHVVTLSDWHAGLAAWRLNKFNLAVTHFTNLSENENAKNRHRAAASVWAARSYLALNKNPEATLMLGEAVKYGGNDFYGLLAYRRLNGPVAFSWTQTSLQESETIENLDAVQRALKLLEADQQELTELELLNIRNRLTQPQQKALLELAIDLKLSAVELAMTEILEYGNERTPHVLPEGYFPIHDYMPSADYKVDKALIFALIRQESRFKARAKSRAGARGLMQIMPATAAFVSGDRKFRYRSGRDRLYNIPINLDIGQTYLFKLLSEESMENNLIKVLASYNAGPGNVKRWAREIGRAQDPLLFMESMRAPETRLYVQKVMANLWIYRDRLNQSSPSLDELASGEWPIYRSQPDMQAETKNGKSRSVKMTADVLN</sequence>
<dbReference type="Proteomes" id="UP000252132">
    <property type="component" value="Unassembled WGS sequence"/>
</dbReference>
<comment type="similarity">
    <text evidence="1">Belongs to the transglycosylase Slt family.</text>
</comment>